<evidence type="ECO:0000313" key="2">
    <source>
        <dbReference type="Proteomes" id="UP001234178"/>
    </source>
</evidence>
<organism evidence="1 2">
    <name type="scientific">Daphnia magna</name>
    <dbReference type="NCBI Taxonomy" id="35525"/>
    <lineage>
        <taxon>Eukaryota</taxon>
        <taxon>Metazoa</taxon>
        <taxon>Ecdysozoa</taxon>
        <taxon>Arthropoda</taxon>
        <taxon>Crustacea</taxon>
        <taxon>Branchiopoda</taxon>
        <taxon>Diplostraca</taxon>
        <taxon>Cladocera</taxon>
        <taxon>Anomopoda</taxon>
        <taxon>Daphniidae</taxon>
        <taxon>Daphnia</taxon>
    </lineage>
</organism>
<dbReference type="EMBL" id="JAOYFB010000001">
    <property type="protein sequence ID" value="KAK4004507.1"/>
    <property type="molecule type" value="Genomic_DNA"/>
</dbReference>
<name>A0ABQ9YV30_9CRUS</name>
<comment type="caution">
    <text evidence="1">The sequence shown here is derived from an EMBL/GenBank/DDBJ whole genome shotgun (WGS) entry which is preliminary data.</text>
</comment>
<reference evidence="1 2" key="1">
    <citation type="journal article" date="2023" name="Nucleic Acids Res.">
        <title>The hologenome of Daphnia magna reveals possible DNA methylation and microbiome-mediated evolution of the host genome.</title>
        <authorList>
            <person name="Chaturvedi A."/>
            <person name="Li X."/>
            <person name="Dhandapani V."/>
            <person name="Marshall H."/>
            <person name="Kissane S."/>
            <person name="Cuenca-Cambronero M."/>
            <person name="Asole G."/>
            <person name="Calvet F."/>
            <person name="Ruiz-Romero M."/>
            <person name="Marangio P."/>
            <person name="Guigo R."/>
            <person name="Rago D."/>
            <person name="Mirbahai L."/>
            <person name="Eastwood N."/>
            <person name="Colbourne J.K."/>
            <person name="Zhou J."/>
            <person name="Mallon E."/>
            <person name="Orsini L."/>
        </authorList>
    </citation>
    <scope>NUCLEOTIDE SEQUENCE [LARGE SCALE GENOMIC DNA]</scope>
    <source>
        <strain evidence="1">LRV0_1</strain>
    </source>
</reference>
<accession>A0ABQ9YV30</accession>
<protein>
    <submittedName>
        <fullName evidence="1">Uncharacterized protein</fullName>
    </submittedName>
</protein>
<sequence length="104" mass="11169">MEQKDRECMQIILVERIAQLERTQYGGAGENVVVNDGAVAHQSTGRSNIPRTCRDAHLADPSLSSGITSISHDSEAAIDVGHCVDLDAIPGQLTMTQAAEKCKH</sequence>
<dbReference type="Proteomes" id="UP001234178">
    <property type="component" value="Unassembled WGS sequence"/>
</dbReference>
<gene>
    <name evidence="1" type="ORF">OUZ56_006241</name>
</gene>
<keyword evidence="2" id="KW-1185">Reference proteome</keyword>
<proteinExistence type="predicted"/>
<evidence type="ECO:0000313" key="1">
    <source>
        <dbReference type="EMBL" id="KAK4004507.1"/>
    </source>
</evidence>